<organism evidence="3 4">
    <name type="scientific">Desulfuromonas soudanensis</name>
    <dbReference type="NCBI Taxonomy" id="1603606"/>
    <lineage>
        <taxon>Bacteria</taxon>
        <taxon>Pseudomonadati</taxon>
        <taxon>Thermodesulfobacteriota</taxon>
        <taxon>Desulfuromonadia</taxon>
        <taxon>Desulfuromonadales</taxon>
        <taxon>Desulfuromonadaceae</taxon>
        <taxon>Desulfuromonas</taxon>
    </lineage>
</organism>
<accession>A0A0M4CZT7</accession>
<dbReference type="RefSeq" id="WP_053550246.1">
    <property type="nucleotide sequence ID" value="NZ_CP010802.1"/>
</dbReference>
<dbReference type="PATRIC" id="fig|1603606.3.peg.1443"/>
<reference evidence="3 4" key="1">
    <citation type="submission" date="2015-07" db="EMBL/GenBank/DDBJ databases">
        <title>Isolation and Genomic Characterization of a Novel Halophilic Metal-Reducing Deltaproteobacterium from the Deep Subsurface.</title>
        <authorList>
            <person name="Badalamenti J.P."/>
            <person name="Summers Z.M."/>
            <person name="Gralnick J.A."/>
            <person name="Bond D.R."/>
        </authorList>
    </citation>
    <scope>NUCLEOTIDE SEQUENCE [LARGE SCALE GENOMIC DNA]</scope>
    <source>
        <strain evidence="3 4">WTL</strain>
    </source>
</reference>
<evidence type="ECO:0000313" key="3">
    <source>
        <dbReference type="EMBL" id="ALC16102.1"/>
    </source>
</evidence>
<name>A0A0M4CZT7_9BACT</name>
<evidence type="ECO:0000256" key="2">
    <source>
        <dbReference type="SAM" id="SignalP"/>
    </source>
</evidence>
<keyword evidence="4" id="KW-1185">Reference proteome</keyword>
<feature type="signal peptide" evidence="2">
    <location>
        <begin position="1"/>
        <end position="26"/>
    </location>
</feature>
<evidence type="ECO:0000256" key="1">
    <source>
        <dbReference type="SAM" id="MobiDB-lite"/>
    </source>
</evidence>
<protein>
    <submittedName>
        <fullName evidence="3">Uncharacterized protein</fullName>
    </submittedName>
</protein>
<dbReference type="KEGG" id="des:DSOUD_1321"/>
<proteinExistence type="predicted"/>
<dbReference type="Proteomes" id="UP000057158">
    <property type="component" value="Chromosome"/>
</dbReference>
<evidence type="ECO:0000313" key="4">
    <source>
        <dbReference type="Proteomes" id="UP000057158"/>
    </source>
</evidence>
<dbReference type="STRING" id="1603606.DSOUD_1321"/>
<feature type="region of interest" description="Disordered" evidence="1">
    <location>
        <begin position="208"/>
        <end position="232"/>
    </location>
</feature>
<dbReference type="EMBL" id="CP010802">
    <property type="protein sequence ID" value="ALC16102.1"/>
    <property type="molecule type" value="Genomic_DNA"/>
</dbReference>
<dbReference type="AlphaFoldDB" id="A0A0M4CZT7"/>
<sequence length="248" mass="26181">MSKRSFGLAAVGVVLALCFFSVTAVGAPLTSFDFNIVGLGLKADPAYQAVPKGIATQVNTGFDAGGFDLTTITDKLPKDYTVRAELTGPAFQTPRALVTHPGSPFDIPTLALLGKYTLSNIRLVDGAGNTLFGATPQAVTIESINDPLITEVATRPLTLDELEERGVVFDSSNFTAYEFTAAIATESGQVPLNLPVLIPNGNALYKPDLQPPPPSIGLTPPSDVTPPPREETIGHAVLAWLRPFPKNP</sequence>
<gene>
    <name evidence="3" type="ORF">DSOUD_1321</name>
</gene>
<keyword evidence="2" id="KW-0732">Signal</keyword>
<feature type="chain" id="PRO_5005791790" evidence="2">
    <location>
        <begin position="27"/>
        <end position="248"/>
    </location>
</feature>